<dbReference type="Gene3D" id="3.30.420.10">
    <property type="entry name" value="Ribonuclease H-like superfamily/Ribonuclease H"/>
    <property type="match status" value="1"/>
</dbReference>
<proteinExistence type="predicted"/>
<dbReference type="Proteomes" id="UP001294444">
    <property type="component" value="Unassembled WGS sequence"/>
</dbReference>
<dbReference type="Pfam" id="PF13358">
    <property type="entry name" value="DDE_3"/>
    <property type="match status" value="1"/>
</dbReference>
<comment type="caution">
    <text evidence="2">The sequence shown here is derived from an EMBL/GenBank/DDBJ whole genome shotgun (WGS) entry which is preliminary data.</text>
</comment>
<reference evidence="2" key="1">
    <citation type="submission" date="2023-10" db="EMBL/GenBank/DDBJ databases">
        <authorList>
            <person name="Guldener U."/>
        </authorList>
    </citation>
    <scope>NUCLEOTIDE SEQUENCE</scope>
    <source>
        <strain evidence="2">Mp4</strain>
    </source>
</reference>
<dbReference type="InterPro" id="IPR038717">
    <property type="entry name" value="Tc1-like_DDE_dom"/>
</dbReference>
<protein>
    <recommendedName>
        <fullName evidence="1">Tc1-like transposase DDE domain-containing protein</fullName>
    </recommendedName>
</protein>
<keyword evidence="3" id="KW-1185">Reference proteome</keyword>
<dbReference type="EMBL" id="OAPG01000003">
    <property type="protein sequence ID" value="SNX83175.1"/>
    <property type="molecule type" value="Genomic_DNA"/>
</dbReference>
<evidence type="ECO:0000313" key="2">
    <source>
        <dbReference type="EMBL" id="SNX83175.1"/>
    </source>
</evidence>
<dbReference type="InterPro" id="IPR036397">
    <property type="entry name" value="RNaseH_sf"/>
</dbReference>
<evidence type="ECO:0000313" key="3">
    <source>
        <dbReference type="Proteomes" id="UP001294444"/>
    </source>
</evidence>
<evidence type="ECO:0000259" key="1">
    <source>
        <dbReference type="Pfam" id="PF13358"/>
    </source>
</evidence>
<gene>
    <name evidence="2" type="ORF">MEPE_01881</name>
</gene>
<organism evidence="2 3">
    <name type="scientific">Melanopsichium pennsylvanicum</name>
    <dbReference type="NCBI Taxonomy" id="63383"/>
    <lineage>
        <taxon>Eukaryota</taxon>
        <taxon>Fungi</taxon>
        <taxon>Dikarya</taxon>
        <taxon>Basidiomycota</taxon>
        <taxon>Ustilaginomycotina</taxon>
        <taxon>Ustilaginomycetes</taxon>
        <taxon>Ustilaginales</taxon>
        <taxon>Ustilaginaceae</taxon>
        <taxon>Melanopsichium</taxon>
    </lineage>
</organism>
<feature type="domain" description="Tc1-like transposase DDE" evidence="1">
    <location>
        <begin position="27"/>
        <end position="96"/>
    </location>
</feature>
<name>A0AAJ5C405_9BASI</name>
<dbReference type="GO" id="GO:0003676">
    <property type="term" value="F:nucleic acid binding"/>
    <property type="evidence" value="ECO:0007669"/>
    <property type="project" value="InterPro"/>
</dbReference>
<accession>A0AAJ5C405</accession>
<dbReference type="AlphaFoldDB" id="A0AAJ5C405"/>
<sequence>MCMVIGGMDSSQYIEILDEKLTKTMLEMCDRYSYTNLIFQWDGNPKHRSKETIKWLKDKNIDVMEWPPQSPDLNSIEHLWGELKKELGKHNTIAKSESKLLRP</sequence>